<dbReference type="Pfam" id="PF19337">
    <property type="entry name" value="BAMBI_C"/>
    <property type="match status" value="1"/>
</dbReference>
<protein>
    <submittedName>
        <fullName evidence="5">Uncharacterized protein</fullName>
    </submittedName>
</protein>
<dbReference type="InterPro" id="IPR045807">
    <property type="entry name" value="BAMBI_N"/>
</dbReference>
<comment type="caution">
    <text evidence="5">The sequence shown here is derived from an EMBL/GenBank/DDBJ whole genome shotgun (WGS) entry which is preliminary data.</text>
</comment>
<dbReference type="InterPro" id="IPR045806">
    <property type="entry name" value="BAMBI_C"/>
</dbReference>
<accession>A0A8J2NY81</accession>
<feature type="domain" description="BMP and activin membrane-bound inhibitor C-terminal" evidence="4">
    <location>
        <begin position="156"/>
        <end position="191"/>
    </location>
</feature>
<keyword evidence="2" id="KW-1133">Transmembrane helix</keyword>
<keyword evidence="2" id="KW-0472">Membrane</keyword>
<dbReference type="OrthoDB" id="5914644at2759"/>
<keyword evidence="6" id="KW-1185">Reference proteome</keyword>
<keyword evidence="2" id="KW-0812">Transmembrane</keyword>
<evidence type="ECO:0000259" key="4">
    <source>
        <dbReference type="Pfam" id="PF19337"/>
    </source>
</evidence>
<sequence>MNASAYHLSIWSLDCGMSVRCHCNLASCVTNNYMCKSERRVTEDGKELEAGCFVQELENESSTQSQQHGVSVPMWNGRVATARRGCIEMLPREKQEKCSDRAGDQVHCCTQDMCNYPKSFYPSPMHNLNSNRPTFDSSSSSGMRGIAGMPPNLDHQVWLRAAVIAVPICGLMILVVLIVVARRLLQSDDYKDGRPYRRKNNSSSTLPAHHPYPHHQFLPPTIVHGGQRSPYAQDGFHVKPVYMETSEYLLPPSYCTNCQQPHGTNSQPRSSTSSSSYTHENCRKNSNNSETEQLVHSHGSSSSSSNNSNHCHCAETHQLSDEAGDAHHHTRSFSWNSIQPPVLSGSSPELPAIHNRNPEINNHQHRKLNFLSKLGLSRSTQSDSNPLNTRPYNV</sequence>
<feature type="region of interest" description="Disordered" evidence="1">
    <location>
        <begin position="190"/>
        <end position="230"/>
    </location>
</feature>
<reference evidence="5" key="1">
    <citation type="submission" date="2021-06" db="EMBL/GenBank/DDBJ databases">
        <authorList>
            <person name="Hodson N. C."/>
            <person name="Mongue J. A."/>
            <person name="Jaron S. K."/>
        </authorList>
    </citation>
    <scope>NUCLEOTIDE SEQUENCE</scope>
</reference>
<gene>
    <name evidence="5" type="ORF">AFUS01_LOCUS8288</name>
</gene>
<evidence type="ECO:0000256" key="2">
    <source>
        <dbReference type="SAM" id="Phobius"/>
    </source>
</evidence>
<feature type="region of interest" description="Disordered" evidence="1">
    <location>
        <begin position="375"/>
        <end position="394"/>
    </location>
</feature>
<proteinExistence type="predicted"/>
<dbReference type="CDD" id="cd23576">
    <property type="entry name" value="TFP_LU_ECD_BAMBI"/>
    <property type="match status" value="1"/>
</dbReference>
<name>A0A8J2NY81_9HEXA</name>
<organism evidence="5 6">
    <name type="scientific">Allacma fusca</name>
    <dbReference type="NCBI Taxonomy" id="39272"/>
    <lineage>
        <taxon>Eukaryota</taxon>
        <taxon>Metazoa</taxon>
        <taxon>Ecdysozoa</taxon>
        <taxon>Arthropoda</taxon>
        <taxon>Hexapoda</taxon>
        <taxon>Collembola</taxon>
        <taxon>Symphypleona</taxon>
        <taxon>Sminthuridae</taxon>
        <taxon>Allacma</taxon>
    </lineage>
</organism>
<evidence type="ECO:0000256" key="1">
    <source>
        <dbReference type="SAM" id="MobiDB-lite"/>
    </source>
</evidence>
<dbReference type="Proteomes" id="UP000708208">
    <property type="component" value="Unassembled WGS sequence"/>
</dbReference>
<evidence type="ECO:0000259" key="3">
    <source>
        <dbReference type="Pfam" id="PF06211"/>
    </source>
</evidence>
<feature type="transmembrane region" description="Helical" evidence="2">
    <location>
        <begin position="157"/>
        <end position="181"/>
    </location>
</feature>
<dbReference type="EMBL" id="CAJVCH010057338">
    <property type="protein sequence ID" value="CAG7718935.1"/>
    <property type="molecule type" value="Genomic_DNA"/>
</dbReference>
<feature type="domain" description="BMP and activin membrane-bound inhibitor N-terminal" evidence="3">
    <location>
        <begin position="18"/>
        <end position="116"/>
    </location>
</feature>
<dbReference type="AlphaFoldDB" id="A0A8J2NY81"/>
<feature type="compositionally biased region" description="Polar residues" evidence="1">
    <location>
        <begin position="337"/>
        <end position="347"/>
    </location>
</feature>
<feature type="compositionally biased region" description="Polar residues" evidence="1">
    <location>
        <begin position="377"/>
        <end position="394"/>
    </location>
</feature>
<feature type="compositionally biased region" description="Low complexity" evidence="1">
    <location>
        <begin position="296"/>
        <end position="310"/>
    </location>
</feature>
<feature type="region of interest" description="Disordered" evidence="1">
    <location>
        <begin position="260"/>
        <end position="312"/>
    </location>
</feature>
<feature type="region of interest" description="Disordered" evidence="1">
    <location>
        <begin position="337"/>
        <end position="362"/>
    </location>
</feature>
<dbReference type="Pfam" id="PF06211">
    <property type="entry name" value="BAMBI"/>
    <property type="match status" value="1"/>
</dbReference>
<evidence type="ECO:0000313" key="6">
    <source>
        <dbReference type="Proteomes" id="UP000708208"/>
    </source>
</evidence>
<evidence type="ECO:0000313" key="5">
    <source>
        <dbReference type="EMBL" id="CAG7718935.1"/>
    </source>
</evidence>
<feature type="compositionally biased region" description="Polar residues" evidence="1">
    <location>
        <begin position="284"/>
        <end position="294"/>
    </location>
</feature>
<feature type="compositionally biased region" description="Polar residues" evidence="1">
    <location>
        <begin position="260"/>
        <end position="269"/>
    </location>
</feature>